<dbReference type="Gene3D" id="3.20.20.80">
    <property type="entry name" value="Glycosidases"/>
    <property type="match status" value="1"/>
</dbReference>
<dbReference type="InterPro" id="IPR004193">
    <property type="entry name" value="Glyco_hydro_13_N"/>
</dbReference>
<feature type="chain" id="PRO_5046082282" evidence="3">
    <location>
        <begin position="20"/>
        <end position="934"/>
    </location>
</feature>
<dbReference type="Gene3D" id="2.60.40.1130">
    <property type="entry name" value="Rab geranylgeranyltransferase alpha-subunit, insert domain"/>
    <property type="match status" value="1"/>
</dbReference>
<dbReference type="PANTHER" id="PTHR43002">
    <property type="entry name" value="GLYCOGEN DEBRANCHING ENZYME"/>
    <property type="match status" value="1"/>
</dbReference>
<dbReference type="Gene3D" id="2.60.40.1180">
    <property type="entry name" value="Golgi alpha-mannosidase II"/>
    <property type="match status" value="1"/>
</dbReference>
<dbReference type="CDD" id="cd11341">
    <property type="entry name" value="AmyAc_Pullulanase_LD-like"/>
    <property type="match status" value="1"/>
</dbReference>
<dbReference type="InterPro" id="IPR024561">
    <property type="entry name" value="Pullul_strch_C"/>
</dbReference>
<dbReference type="Gene3D" id="2.60.40.10">
    <property type="entry name" value="Immunoglobulins"/>
    <property type="match status" value="1"/>
</dbReference>
<organism evidence="5 6">
    <name type="scientific">Catenovulum sediminis</name>
    <dbReference type="NCBI Taxonomy" id="1740262"/>
    <lineage>
        <taxon>Bacteria</taxon>
        <taxon>Pseudomonadati</taxon>
        <taxon>Pseudomonadota</taxon>
        <taxon>Gammaproteobacteria</taxon>
        <taxon>Alteromonadales</taxon>
        <taxon>Alteromonadaceae</taxon>
        <taxon>Catenovulum</taxon>
    </lineage>
</organism>
<dbReference type="InterPro" id="IPR014756">
    <property type="entry name" value="Ig_E-set"/>
</dbReference>
<dbReference type="Proteomes" id="UP001467690">
    <property type="component" value="Unassembled WGS sequence"/>
</dbReference>
<dbReference type="InterPro" id="IPR013783">
    <property type="entry name" value="Ig-like_fold"/>
</dbReference>
<dbReference type="CDD" id="cd02860">
    <property type="entry name" value="E_set_Pullulanase"/>
    <property type="match status" value="1"/>
</dbReference>
<comment type="similarity">
    <text evidence="1">Belongs to the glycosyl hydrolase 13 family.</text>
</comment>
<dbReference type="Pfam" id="PF17967">
    <property type="entry name" value="Pullulanase_N2"/>
    <property type="match status" value="1"/>
</dbReference>
<protein>
    <submittedName>
        <fullName evidence="5">Pullulanase-type alpha-1,6-glucosidase</fullName>
    </submittedName>
</protein>
<evidence type="ECO:0000313" key="5">
    <source>
        <dbReference type="EMBL" id="MER2493289.1"/>
    </source>
</evidence>
<keyword evidence="2" id="KW-0326">Glycosidase</keyword>
<gene>
    <name evidence="5" type="primary">pulA</name>
    <name evidence="5" type="ORF">ABS311_15525</name>
</gene>
<dbReference type="SUPFAM" id="SSF51011">
    <property type="entry name" value="Glycosyl hydrolase domain"/>
    <property type="match status" value="1"/>
</dbReference>
<name>A0ABV1RK77_9ALTE</name>
<comment type="caution">
    <text evidence="5">The sequence shown here is derived from an EMBL/GenBank/DDBJ whole genome shotgun (WGS) entry which is preliminary data.</text>
</comment>
<keyword evidence="3" id="KW-0732">Signal</keyword>
<dbReference type="NCBIfam" id="TIGR02103">
    <property type="entry name" value="pullul_strch"/>
    <property type="match status" value="1"/>
</dbReference>
<dbReference type="InterPro" id="IPR013780">
    <property type="entry name" value="Glyco_hydro_b"/>
</dbReference>
<proteinExistence type="inferred from homology"/>
<dbReference type="SUPFAM" id="SSF81296">
    <property type="entry name" value="E set domains"/>
    <property type="match status" value="2"/>
</dbReference>
<dbReference type="Pfam" id="PF11852">
    <property type="entry name" value="Pullul_strch_C"/>
    <property type="match status" value="1"/>
</dbReference>
<evidence type="ECO:0000256" key="3">
    <source>
        <dbReference type="SAM" id="SignalP"/>
    </source>
</evidence>
<dbReference type="PROSITE" id="PS51257">
    <property type="entry name" value="PROKAR_LIPOPROTEIN"/>
    <property type="match status" value="1"/>
</dbReference>
<evidence type="ECO:0000256" key="1">
    <source>
        <dbReference type="ARBA" id="ARBA00008061"/>
    </source>
</evidence>
<dbReference type="InterPro" id="IPR040671">
    <property type="entry name" value="Pullulanase_N2"/>
</dbReference>
<feature type="signal peptide" evidence="3">
    <location>
        <begin position="1"/>
        <end position="19"/>
    </location>
</feature>
<sequence>MNSILRALSFLTLSLLLSACENSKQQQKVNQTQVPGVSFNYAAHWLTTQSIVVQTHPDAKDLLLFSVSDYKTELLDYIHQHQASAIPLIKDSGQADFNFKPYPHLRGFALYKVNISETEARHWIKDRIVVAQYDQAQNLLTVNDVQTGFVLDHLFTRKADDANEVTDFGASYEKDQINIKLWAPTAKQVQLLLFDKNKQALDKLNVQMRLDDSSGVWHAQLPDSFIHYFYQYQLTLYHPKVQNIVTVHVSDPYSLSVSQNGQLTLIVDLDDAKLKPTGWDSHPVLMVSAPEDQVIYETHVRDFSAHDRNLPEFAYQGKYKAFSATQSDAMQHLLALKAAGLNTIQLLPVFDIGTVNEDPTQVVYPHDKISKLCGIQLEHYLCLQKNIEDQSLQQILAGLNVMAEEGQAIIELLRPNDPYNWGYDPFHYSVPEGSYATESDGFTRIVEFREMVQSLHQNGFRVIMDVVYNHTYQAGLESYSVLDKIVPNYYHRLNTISGQIEQSTCCANTASERVMMGKLMIDSLLVWSRQYKIDGFRFDLMAHQPKSLLLAARSAVRQVDPDTYFYGEGWNFGEVADHARFVQASQVALSGSEIGTFTDRLRDAVRGGAPFDSAQGIRKGQGLANGLYVLPNELQPIDKQQAEFLLSLDQARIGLAGNLADYSLIDRFDMLVTGKDVDYGGEATGYANDPADTINYVSKHDNQTLWDNNQYRIPYHVSRHNRVRMQVLALAYPLMAQGIPFIHMGSELLRSKSFLRDSYDYGDWFNKVDFSKQSNNYNVGLPPAVKDSENWSVIRKLLTENQGRDVVGKQEIELADAMFKAYLAIRMESKLFRLRTAEQIKQKLSFLNTGAKQTPGLIVMRLSDQFGQKVSDNYQEIIVIFNHASKALSFPYQQADRFQLHPILRQGKDEVVKLAAAKADSFSVPEFTVAVFVR</sequence>
<accession>A0ABV1RK77</accession>
<dbReference type="InterPro" id="IPR017853">
    <property type="entry name" value="GH"/>
</dbReference>
<dbReference type="SMART" id="SM00642">
    <property type="entry name" value="Aamy"/>
    <property type="match status" value="1"/>
</dbReference>
<evidence type="ECO:0000259" key="4">
    <source>
        <dbReference type="SMART" id="SM00642"/>
    </source>
</evidence>
<dbReference type="Pfam" id="PF02922">
    <property type="entry name" value="CBM_48"/>
    <property type="match status" value="1"/>
</dbReference>
<keyword evidence="6" id="KW-1185">Reference proteome</keyword>
<reference evidence="5 6" key="1">
    <citation type="submission" date="2024-06" db="EMBL/GenBank/DDBJ databases">
        <authorList>
            <person name="Chen R.Y."/>
        </authorList>
    </citation>
    <scope>NUCLEOTIDE SEQUENCE [LARGE SCALE GENOMIC DNA]</scope>
    <source>
        <strain evidence="5 6">D2</strain>
    </source>
</reference>
<evidence type="ECO:0000313" key="6">
    <source>
        <dbReference type="Proteomes" id="UP001467690"/>
    </source>
</evidence>
<feature type="domain" description="Glycosyl hydrolase family 13 catalytic" evidence="4">
    <location>
        <begin position="407"/>
        <end position="772"/>
    </location>
</feature>
<dbReference type="InterPro" id="IPR011839">
    <property type="entry name" value="Pullul_strch"/>
</dbReference>
<keyword evidence="2" id="KW-0378">Hydrolase</keyword>
<dbReference type="EMBL" id="JBELOE010000259">
    <property type="protein sequence ID" value="MER2493289.1"/>
    <property type="molecule type" value="Genomic_DNA"/>
</dbReference>
<dbReference type="InterPro" id="IPR006047">
    <property type="entry name" value="GH13_cat_dom"/>
</dbReference>
<dbReference type="RefSeq" id="WP_350402545.1">
    <property type="nucleotide sequence ID" value="NZ_JBELOE010000259.1"/>
</dbReference>
<evidence type="ECO:0000256" key="2">
    <source>
        <dbReference type="ARBA" id="ARBA00023295"/>
    </source>
</evidence>
<dbReference type="SUPFAM" id="SSF51445">
    <property type="entry name" value="(Trans)glycosidases"/>
    <property type="match status" value="1"/>
</dbReference>